<reference evidence="3 4" key="1">
    <citation type="submission" date="2012-02" db="EMBL/GenBank/DDBJ databases">
        <title>Whole genome shotgun sequence of Escherichia hermannii NBRC 105704.</title>
        <authorList>
            <person name="Yoshida I."/>
            <person name="Hosoyama A."/>
            <person name="Tsuchikane K."/>
            <person name="Katsumata H."/>
            <person name="Yamazaki S."/>
            <person name="Fujita N."/>
        </authorList>
    </citation>
    <scope>NUCLEOTIDE SEQUENCE [LARGE SCALE GENOMIC DNA]</scope>
    <source>
        <strain evidence="3 4">NBRC 105704</strain>
    </source>
</reference>
<evidence type="ECO:0000256" key="2">
    <source>
        <dbReference type="SAM" id="Phobius"/>
    </source>
</evidence>
<comment type="caution">
    <text evidence="3">The sequence shown here is derived from an EMBL/GenBank/DDBJ whole genome shotgun (WGS) entry which is preliminary data.</text>
</comment>
<evidence type="ECO:0000313" key="3">
    <source>
        <dbReference type="EMBL" id="GAB53858.1"/>
    </source>
</evidence>
<keyword evidence="4" id="KW-1185">Reference proteome</keyword>
<accession>H5V7A0</accession>
<dbReference type="NCBIfam" id="NF040486">
    <property type="entry name" value="SrfA_fam"/>
    <property type="match status" value="1"/>
</dbReference>
<proteinExistence type="predicted"/>
<dbReference type="Proteomes" id="UP000010297">
    <property type="component" value="Unassembled WGS sequence"/>
</dbReference>
<gene>
    <name evidence="3" type="ORF">EH105704_22_00170</name>
</gene>
<evidence type="ECO:0000313" key="4">
    <source>
        <dbReference type="Proteomes" id="UP000010297"/>
    </source>
</evidence>
<feature type="region of interest" description="Disordered" evidence="1">
    <location>
        <begin position="197"/>
        <end position="224"/>
    </location>
</feature>
<evidence type="ECO:0000256" key="1">
    <source>
        <dbReference type="SAM" id="MobiDB-lite"/>
    </source>
</evidence>
<feature type="compositionally biased region" description="Pro residues" evidence="1">
    <location>
        <begin position="214"/>
        <end position="224"/>
    </location>
</feature>
<name>H5V7A0_ATLHE</name>
<dbReference type="EMBL" id="BAFF01000022">
    <property type="protein sequence ID" value="GAB53858.1"/>
    <property type="molecule type" value="Genomic_DNA"/>
</dbReference>
<evidence type="ECO:0008006" key="5">
    <source>
        <dbReference type="Google" id="ProtNLM"/>
    </source>
</evidence>
<protein>
    <recommendedName>
        <fullName evidence="5">SsrAB-activated protein</fullName>
    </recommendedName>
</protein>
<dbReference type="AlphaFoldDB" id="H5V7A0"/>
<dbReference type="InterPro" id="IPR047774">
    <property type="entry name" value="SrfA-like"/>
</dbReference>
<keyword evidence="2" id="KW-0472">Membrane</keyword>
<dbReference type="GeneID" id="92828364"/>
<keyword evidence="2" id="KW-1133">Transmembrane helix</keyword>
<sequence length="449" mass="48140">MAKTLLRSGNLDDFQSVGDNGQSVFDSALQIRETLRLRKQPLVEYLAIPQRNDDGDRVDWYAPMEGKATSWLAASDTQRKQARRLLESAFASASALSQRCRQSDKTALAHFGALLEKALQFPAANHVWVVDGKPVITFWGFVSIHEGLRDDLLACLNEVEPTPPTIEAVPEEEPPAPIIKPQMSEPDAPLLMAAPEPTLPTPTPPVEEVSEPAPVVPPAPTPAATPAPRRRNVLWLLPVAAAVIAAVAVPAFWYSQQNQVAPAVAADKIAVVRALEAPAPVAAEVKPAPLVEAPALPLVQASITQPEPAVAPQPASAPAEETRNAMIMDAGQVKIGSTRFLNGSWRAQVASRDPVTGKPPSLRYDIKNNKGSVRVTQGDNVVCRAEVFSGLHSNGELMIKTRGNARCSDGSRYPLPEISCKAGEGSVAQCTARYDEKTLLPLTFKKASA</sequence>
<feature type="transmembrane region" description="Helical" evidence="2">
    <location>
        <begin position="233"/>
        <end position="254"/>
    </location>
</feature>
<keyword evidence="2" id="KW-0812">Transmembrane</keyword>
<dbReference type="RefSeq" id="WP_002438448.1">
    <property type="nucleotide sequence ID" value="NZ_BAFF01000022.1"/>
</dbReference>
<dbReference type="eggNOG" id="ENOG502Z7ND">
    <property type="taxonomic scope" value="Bacteria"/>
</dbReference>
<organism evidence="3 4">
    <name type="scientific">Atlantibacter hermannii NBRC 105704</name>
    <dbReference type="NCBI Taxonomy" id="1115512"/>
    <lineage>
        <taxon>Bacteria</taxon>
        <taxon>Pseudomonadati</taxon>
        <taxon>Pseudomonadota</taxon>
        <taxon>Gammaproteobacteria</taxon>
        <taxon>Enterobacterales</taxon>
        <taxon>Enterobacteriaceae</taxon>
        <taxon>Atlantibacter</taxon>
    </lineage>
</organism>